<dbReference type="SMART" id="SM00387">
    <property type="entry name" value="HATPase_c"/>
    <property type="match status" value="1"/>
</dbReference>
<dbReference type="PROSITE" id="PS50113">
    <property type="entry name" value="PAC"/>
    <property type="match status" value="2"/>
</dbReference>
<evidence type="ECO:0000256" key="7">
    <source>
        <dbReference type="ARBA" id="ARBA00022840"/>
    </source>
</evidence>
<name>A0A7X9U4B0_9GAMM</name>
<dbReference type="FunFam" id="3.30.565.10:FF:000010">
    <property type="entry name" value="Sensor histidine kinase RcsC"/>
    <property type="match status" value="1"/>
</dbReference>
<dbReference type="Gene3D" id="3.30.450.20">
    <property type="entry name" value="PAS domain"/>
    <property type="match status" value="3"/>
</dbReference>
<dbReference type="InterPro" id="IPR000014">
    <property type="entry name" value="PAS"/>
</dbReference>
<keyword evidence="6" id="KW-0418">Kinase</keyword>
<evidence type="ECO:0000259" key="14">
    <source>
        <dbReference type="PROSITE" id="PS50110"/>
    </source>
</evidence>
<dbReference type="PROSITE" id="PS50109">
    <property type="entry name" value="HIS_KIN"/>
    <property type="match status" value="1"/>
</dbReference>
<dbReference type="SMART" id="SM00091">
    <property type="entry name" value="PAS"/>
    <property type="match status" value="3"/>
</dbReference>
<dbReference type="AlphaFoldDB" id="A0A7X9U4B0"/>
<dbReference type="Gene3D" id="2.10.70.100">
    <property type="match status" value="1"/>
</dbReference>
<evidence type="ECO:0000313" key="17">
    <source>
        <dbReference type="EMBL" id="NMF47381.1"/>
    </source>
</evidence>
<dbReference type="SMART" id="SM00388">
    <property type="entry name" value="HisKA"/>
    <property type="match status" value="1"/>
</dbReference>
<dbReference type="SMART" id="SM00086">
    <property type="entry name" value="PAC"/>
    <property type="match status" value="3"/>
</dbReference>
<reference evidence="17 18" key="1">
    <citation type="submission" date="2020-04" db="EMBL/GenBank/DDBJ databases">
        <title>Genome Sequencing and Assembley of Pseudoalteromonas artica.</title>
        <authorList>
            <person name="Akerly B."/>
            <person name="Cook G."/>
        </authorList>
    </citation>
    <scope>NUCLEOTIDE SEQUENCE [LARGE SCALE GENOMIC DNA]</scope>
    <source>
        <strain evidence="17 18">NEC-BIFX-0059</strain>
    </source>
</reference>
<dbReference type="Gene3D" id="3.40.50.2300">
    <property type="match status" value="1"/>
</dbReference>
<protein>
    <recommendedName>
        <fullName evidence="10">Sensory/regulatory protein RpfC</fullName>
        <ecNumber evidence="2">2.7.13.3</ecNumber>
    </recommendedName>
</protein>
<dbReference type="CDD" id="cd00130">
    <property type="entry name" value="PAS"/>
    <property type="match status" value="2"/>
</dbReference>
<keyword evidence="3 11" id="KW-0597">Phosphoprotein</keyword>
<evidence type="ECO:0000256" key="12">
    <source>
        <dbReference type="SAM" id="Coils"/>
    </source>
</evidence>
<evidence type="ECO:0000256" key="3">
    <source>
        <dbReference type="ARBA" id="ARBA00022553"/>
    </source>
</evidence>
<dbReference type="InterPro" id="IPR003661">
    <property type="entry name" value="HisK_dim/P_dom"/>
</dbReference>
<dbReference type="CDD" id="cd17546">
    <property type="entry name" value="REC_hyHK_CKI1_RcsC-like"/>
    <property type="match status" value="1"/>
</dbReference>
<dbReference type="InterPro" id="IPR005467">
    <property type="entry name" value="His_kinase_dom"/>
</dbReference>
<comment type="catalytic activity">
    <reaction evidence="1">
        <text>ATP + protein L-histidine = ADP + protein N-phospho-L-histidine.</text>
        <dbReference type="EC" id="2.7.13.3"/>
    </reaction>
</comment>
<sequence>MPGNIKNLESENRKLKQTIVELSKERDKYKKIFDVSADALSIIDLTSSKFIECNQSAIDMHGVKSNANFLNLSPSDLSPKYQPCGRLSKEMAKEYIENTVVYGSQIFQWTHSRLDGTTFPCFVSLTSLAIGDSQLILAVGRDISDLAKTQEKLSTEYSERKRFEKAYLGEKEKFEKFVDLAPIGIVINAITNGKFEFTNQEFEKITGYSAEELNQMDYWQLTPKKYAEQEQEQLDSLSKYGYYGPYQKEYIHKNGEVYPVLLSGIKITDSKGQVFIWSVVQDISYQKNSEQQLQVAKDKADLFALRMQLANDSAGIGVWEWDLKTGVLMWDNWMYKLHGITESQFSGAYDAWINIVHPDDIENTKNQLEAAISGNGSYDPEFRVVHPDGNIRTMKASAEILRDSHGEAIKVVGVNYDVTERADALRVLSEAKLAAENAVKAKSDFLANMSHEIRTPMNAILGALQLLKNTNLSTELSTVLKNASFSAQSLLIIINDILDYSKIESNKLQIESVQFSLTEVLESVKYDLDSLVSGKRIQFLVNKGKSYNEYWIGDLVRVKQIILNLATNAVKFTEKGSVQINVSSQLYQDKQAIKIEIIDSGIGMSKEAVEHIFERFTQADTSTTRKYGGTGLGMSITISLIEVMGGKMDIQSALGRGTTIILILPLDQVDFAPVNKAKKALSAPNLEGKKILVAEDNNINKVLIEAMLKRTNANVTIVENGLLAVEAVQCNKFDLVLMDIHMPIMDGIEAQQQIQSLDPGLTVMALTANVMETDVENYYRKGFTAHIAKPIDINKLYGTLKHYFNS</sequence>
<dbReference type="InterPro" id="IPR004358">
    <property type="entry name" value="Sig_transdc_His_kin-like_C"/>
</dbReference>
<evidence type="ECO:0000256" key="11">
    <source>
        <dbReference type="PROSITE-ProRule" id="PRU00169"/>
    </source>
</evidence>
<dbReference type="PRINTS" id="PR00344">
    <property type="entry name" value="BCTRLSENSOR"/>
</dbReference>
<feature type="modified residue" description="4-aspartylphosphate" evidence="11">
    <location>
        <position position="739"/>
    </location>
</feature>
<dbReference type="Pfam" id="PF13426">
    <property type="entry name" value="PAS_9"/>
    <property type="match status" value="1"/>
</dbReference>
<evidence type="ECO:0000256" key="5">
    <source>
        <dbReference type="ARBA" id="ARBA00022741"/>
    </source>
</evidence>
<dbReference type="CDD" id="cd00082">
    <property type="entry name" value="HisKA"/>
    <property type="match status" value="1"/>
</dbReference>
<dbReference type="InterPro" id="IPR035965">
    <property type="entry name" value="PAS-like_dom_sf"/>
</dbReference>
<evidence type="ECO:0000256" key="10">
    <source>
        <dbReference type="ARBA" id="ARBA00068150"/>
    </source>
</evidence>
<feature type="domain" description="PAS" evidence="15">
    <location>
        <begin position="312"/>
        <end position="375"/>
    </location>
</feature>
<evidence type="ECO:0000256" key="2">
    <source>
        <dbReference type="ARBA" id="ARBA00012438"/>
    </source>
</evidence>
<gene>
    <name evidence="17" type="ORF">HHL01_04200</name>
</gene>
<dbReference type="InterPro" id="IPR003594">
    <property type="entry name" value="HATPase_dom"/>
</dbReference>
<dbReference type="Pfam" id="PF00072">
    <property type="entry name" value="Response_reg"/>
    <property type="match status" value="1"/>
</dbReference>
<dbReference type="SUPFAM" id="SSF55874">
    <property type="entry name" value="ATPase domain of HSP90 chaperone/DNA topoisomerase II/histidine kinase"/>
    <property type="match status" value="1"/>
</dbReference>
<feature type="domain" description="PAC" evidence="16">
    <location>
        <begin position="244"/>
        <end position="295"/>
    </location>
</feature>
<evidence type="ECO:0000256" key="6">
    <source>
        <dbReference type="ARBA" id="ARBA00022777"/>
    </source>
</evidence>
<dbReference type="NCBIfam" id="TIGR00229">
    <property type="entry name" value="sensory_box"/>
    <property type="match status" value="3"/>
</dbReference>
<dbReference type="InterPro" id="IPR011006">
    <property type="entry name" value="CheY-like_superfamily"/>
</dbReference>
<evidence type="ECO:0000259" key="13">
    <source>
        <dbReference type="PROSITE" id="PS50109"/>
    </source>
</evidence>
<evidence type="ECO:0000256" key="4">
    <source>
        <dbReference type="ARBA" id="ARBA00022679"/>
    </source>
</evidence>
<dbReference type="SUPFAM" id="SSF47384">
    <property type="entry name" value="Homodimeric domain of signal transducing histidine kinase"/>
    <property type="match status" value="1"/>
</dbReference>
<dbReference type="InterPro" id="IPR036097">
    <property type="entry name" value="HisK_dim/P_sf"/>
</dbReference>
<organism evidence="17 18">
    <name type="scientific">Pseudoalteromonas arctica</name>
    <dbReference type="NCBI Taxonomy" id="394751"/>
    <lineage>
        <taxon>Bacteria</taxon>
        <taxon>Pseudomonadati</taxon>
        <taxon>Pseudomonadota</taxon>
        <taxon>Gammaproteobacteria</taxon>
        <taxon>Alteromonadales</taxon>
        <taxon>Pseudoalteromonadaceae</taxon>
        <taxon>Pseudoalteromonas</taxon>
    </lineage>
</organism>
<dbReference type="Gene3D" id="3.30.565.10">
    <property type="entry name" value="Histidine kinase-like ATPase, C-terminal domain"/>
    <property type="match status" value="1"/>
</dbReference>
<dbReference type="PROSITE" id="PS50110">
    <property type="entry name" value="RESPONSE_REGULATORY"/>
    <property type="match status" value="1"/>
</dbReference>
<dbReference type="EC" id="2.7.13.3" evidence="2"/>
<keyword evidence="8" id="KW-0902">Two-component regulatory system</keyword>
<evidence type="ECO:0000256" key="9">
    <source>
        <dbReference type="ARBA" id="ARBA00064003"/>
    </source>
</evidence>
<dbReference type="PANTHER" id="PTHR45339">
    <property type="entry name" value="HYBRID SIGNAL TRANSDUCTION HISTIDINE KINASE J"/>
    <property type="match status" value="1"/>
</dbReference>
<evidence type="ECO:0000256" key="8">
    <source>
        <dbReference type="ARBA" id="ARBA00023012"/>
    </source>
</evidence>
<dbReference type="GO" id="GO:0005524">
    <property type="term" value="F:ATP binding"/>
    <property type="evidence" value="ECO:0007669"/>
    <property type="project" value="UniProtKB-KW"/>
</dbReference>
<dbReference type="InterPro" id="IPR013655">
    <property type="entry name" value="PAS_fold_3"/>
</dbReference>
<dbReference type="Proteomes" id="UP000519126">
    <property type="component" value="Unassembled WGS sequence"/>
</dbReference>
<proteinExistence type="predicted"/>
<feature type="domain" description="Histidine kinase" evidence="13">
    <location>
        <begin position="448"/>
        <end position="668"/>
    </location>
</feature>
<keyword evidence="7" id="KW-0067">ATP-binding</keyword>
<dbReference type="Pfam" id="PF08447">
    <property type="entry name" value="PAS_3"/>
    <property type="match status" value="1"/>
</dbReference>
<keyword evidence="12" id="KW-0175">Coiled coil</keyword>
<dbReference type="Pfam" id="PF02518">
    <property type="entry name" value="HATPase_c"/>
    <property type="match status" value="1"/>
</dbReference>
<dbReference type="CDD" id="cd16922">
    <property type="entry name" value="HATPase_EvgS-ArcB-TorS-like"/>
    <property type="match status" value="1"/>
</dbReference>
<dbReference type="InterPro" id="IPR001789">
    <property type="entry name" value="Sig_transdc_resp-reg_receiver"/>
</dbReference>
<evidence type="ECO:0000256" key="1">
    <source>
        <dbReference type="ARBA" id="ARBA00000085"/>
    </source>
</evidence>
<keyword evidence="5" id="KW-0547">Nucleotide-binding</keyword>
<comment type="caution">
    <text evidence="17">The sequence shown here is derived from an EMBL/GenBank/DDBJ whole genome shotgun (WGS) entry which is preliminary data.</text>
</comment>
<evidence type="ECO:0000259" key="15">
    <source>
        <dbReference type="PROSITE" id="PS50112"/>
    </source>
</evidence>
<dbReference type="InterPro" id="IPR001610">
    <property type="entry name" value="PAC"/>
</dbReference>
<dbReference type="Pfam" id="PF13188">
    <property type="entry name" value="PAS_8"/>
    <property type="match status" value="1"/>
</dbReference>
<dbReference type="SMART" id="SM00448">
    <property type="entry name" value="REC"/>
    <property type="match status" value="1"/>
</dbReference>
<accession>A0A7X9U4B0</accession>
<dbReference type="InterPro" id="IPR036890">
    <property type="entry name" value="HATPase_C_sf"/>
</dbReference>
<feature type="domain" description="Response regulatory" evidence="14">
    <location>
        <begin position="690"/>
        <end position="804"/>
    </location>
</feature>
<dbReference type="SUPFAM" id="SSF52172">
    <property type="entry name" value="CheY-like"/>
    <property type="match status" value="1"/>
</dbReference>
<dbReference type="InterPro" id="IPR000700">
    <property type="entry name" value="PAS-assoc_C"/>
</dbReference>
<dbReference type="PROSITE" id="PS50112">
    <property type="entry name" value="PAS"/>
    <property type="match status" value="1"/>
</dbReference>
<keyword evidence="4" id="KW-0808">Transferase</keyword>
<dbReference type="GO" id="GO:0000155">
    <property type="term" value="F:phosphorelay sensor kinase activity"/>
    <property type="evidence" value="ECO:0007669"/>
    <property type="project" value="InterPro"/>
</dbReference>
<feature type="domain" description="PAC" evidence="16">
    <location>
        <begin position="378"/>
        <end position="430"/>
    </location>
</feature>
<dbReference type="Gene3D" id="1.10.287.130">
    <property type="match status" value="1"/>
</dbReference>
<dbReference type="Pfam" id="PF00512">
    <property type="entry name" value="HisKA"/>
    <property type="match status" value="1"/>
</dbReference>
<dbReference type="PANTHER" id="PTHR45339:SF1">
    <property type="entry name" value="HYBRID SIGNAL TRANSDUCTION HISTIDINE KINASE J"/>
    <property type="match status" value="1"/>
</dbReference>
<comment type="subunit">
    <text evidence="9">At low DSF concentrations, interacts with RpfF.</text>
</comment>
<dbReference type="FunFam" id="1.10.287.130:FF:000002">
    <property type="entry name" value="Two-component osmosensing histidine kinase"/>
    <property type="match status" value="1"/>
</dbReference>
<evidence type="ECO:0000313" key="18">
    <source>
        <dbReference type="Proteomes" id="UP000519126"/>
    </source>
</evidence>
<evidence type="ECO:0000259" key="16">
    <source>
        <dbReference type="PROSITE" id="PS50113"/>
    </source>
</evidence>
<dbReference type="EMBL" id="JABBCX010000001">
    <property type="protein sequence ID" value="NMF47381.1"/>
    <property type="molecule type" value="Genomic_DNA"/>
</dbReference>
<feature type="coiled-coil region" evidence="12">
    <location>
        <begin position="5"/>
        <end position="32"/>
    </location>
</feature>
<dbReference type="SUPFAM" id="SSF55785">
    <property type="entry name" value="PYP-like sensor domain (PAS domain)"/>
    <property type="match status" value="3"/>
</dbReference>